<feature type="domain" description="ImpA N-terminal" evidence="1">
    <location>
        <begin position="9"/>
        <end position="131"/>
    </location>
</feature>
<evidence type="ECO:0000259" key="1">
    <source>
        <dbReference type="Pfam" id="PF06812"/>
    </source>
</evidence>
<keyword evidence="3" id="KW-1185">Reference proteome</keyword>
<dbReference type="Pfam" id="PF06812">
    <property type="entry name" value="ImpA_N"/>
    <property type="match status" value="1"/>
</dbReference>
<accession>A0ABT8PU01</accession>
<evidence type="ECO:0000313" key="2">
    <source>
        <dbReference type="EMBL" id="MDN8599754.1"/>
    </source>
</evidence>
<dbReference type="Proteomes" id="UP001174867">
    <property type="component" value="Unassembled WGS sequence"/>
</dbReference>
<dbReference type="EMBL" id="JAUJYW010000004">
    <property type="protein sequence ID" value="MDN8599754.1"/>
    <property type="molecule type" value="Genomic_DNA"/>
</dbReference>
<evidence type="ECO:0000313" key="3">
    <source>
        <dbReference type="Proteomes" id="UP001174867"/>
    </source>
</evidence>
<reference evidence="2 3" key="1">
    <citation type="submission" date="2023-07" db="EMBL/GenBank/DDBJ databases">
        <title>Citrobacter selenititolerans sp. nov., isolated from seleniferous soil.</title>
        <authorList>
            <person name="Zhang S."/>
            <person name="Li K."/>
            <person name="Peng J."/>
            <person name="Wang H."/>
            <person name="Sun J."/>
            <person name="Guo Y."/>
        </authorList>
    </citation>
    <scope>NUCLEOTIDE SEQUENCE [LARGE SCALE GENOMIC DNA]</scope>
    <source>
        <strain evidence="2 3">S2-9</strain>
    </source>
</reference>
<sequence>MMEHIQALLTPIQADNPCGDSIRYSPEFDQLVAARQQDDETLPTGVWQSTPRRADWDEVAKIATVLTKTLSKDLVIMSWLGEAWIRVRGLAALPDALALVTLALEHYPEELHPQIKEGDYDYRAAPLCWIAQHYATLVAETPLFIAHGENISLTQWQQGKFSDVPLPGADETPLQPLASSIEWLKRLNAVCQNWPEASAPSFSLLEQKIKTCLQALGGSALPVQLQSVSEESSPTLSNNATFTHREEAYLMIKQVADYLARTEPHSPVPYLLYRAFAWGHTPLPELLSELINSDESARRLWRQLGVLP</sequence>
<gene>
    <name evidence="2" type="ORF">Q0A17_10070</name>
</gene>
<comment type="caution">
    <text evidence="2">The sequence shown here is derived from an EMBL/GenBank/DDBJ whole genome shotgun (WGS) entry which is preliminary data.</text>
</comment>
<organism evidence="2 3">
    <name type="scientific">Citrobacter enshiensis</name>
    <dbReference type="NCBI Taxonomy" id="2971264"/>
    <lineage>
        <taxon>Bacteria</taxon>
        <taxon>Pseudomonadati</taxon>
        <taxon>Pseudomonadota</taxon>
        <taxon>Gammaproteobacteria</taxon>
        <taxon>Enterobacterales</taxon>
        <taxon>Enterobacteriaceae</taxon>
        <taxon>Citrobacter</taxon>
    </lineage>
</organism>
<proteinExistence type="predicted"/>
<dbReference type="InterPro" id="IPR017740">
    <property type="entry name" value="TssA-like"/>
</dbReference>
<dbReference type="PANTHER" id="PTHR37951">
    <property type="entry name" value="CYTOPLASMIC PROTEIN-RELATED"/>
    <property type="match status" value="1"/>
</dbReference>
<protein>
    <submittedName>
        <fullName evidence="2">Type VI secretion system ImpA family N-terminal domain-containing protein</fullName>
    </submittedName>
</protein>
<dbReference type="RefSeq" id="WP_301698572.1">
    <property type="nucleotide sequence ID" value="NZ_JAUJYW010000004.1"/>
</dbReference>
<dbReference type="InterPro" id="IPR010657">
    <property type="entry name" value="ImpA_N"/>
</dbReference>
<dbReference type="PANTHER" id="PTHR37951:SF1">
    <property type="entry name" value="TYPE VI SECRETION SYSTEM COMPONENT TSSA1"/>
    <property type="match status" value="1"/>
</dbReference>
<name>A0ABT8PU01_9ENTR</name>